<evidence type="ECO:0000313" key="2">
    <source>
        <dbReference type="Proteomes" id="UP001159427"/>
    </source>
</evidence>
<accession>A0ABN8LZY9</accession>
<proteinExistence type="predicted"/>
<sequence>MASIVGKSLGRFRWPGVLSLPKERWLPVSAAVTAGSLLEAWTSQIDNIILSPFLSSLLLYNCR</sequence>
<protein>
    <submittedName>
        <fullName evidence="1">Uncharacterized protein</fullName>
    </submittedName>
</protein>
<name>A0ABN8LZY9_9CNID</name>
<reference evidence="1 2" key="1">
    <citation type="submission" date="2022-05" db="EMBL/GenBank/DDBJ databases">
        <authorList>
            <consortium name="Genoscope - CEA"/>
            <person name="William W."/>
        </authorList>
    </citation>
    <scope>NUCLEOTIDE SEQUENCE [LARGE SCALE GENOMIC DNA]</scope>
</reference>
<keyword evidence="2" id="KW-1185">Reference proteome</keyword>
<dbReference type="EMBL" id="CALNXI010000237">
    <property type="protein sequence ID" value="CAH3022873.1"/>
    <property type="molecule type" value="Genomic_DNA"/>
</dbReference>
<dbReference type="Proteomes" id="UP001159427">
    <property type="component" value="Unassembled WGS sequence"/>
</dbReference>
<organism evidence="1 2">
    <name type="scientific">Porites evermanni</name>
    <dbReference type="NCBI Taxonomy" id="104178"/>
    <lineage>
        <taxon>Eukaryota</taxon>
        <taxon>Metazoa</taxon>
        <taxon>Cnidaria</taxon>
        <taxon>Anthozoa</taxon>
        <taxon>Hexacorallia</taxon>
        <taxon>Scleractinia</taxon>
        <taxon>Fungiina</taxon>
        <taxon>Poritidae</taxon>
        <taxon>Porites</taxon>
    </lineage>
</organism>
<gene>
    <name evidence="1" type="ORF">PEVE_00017154</name>
</gene>
<comment type="caution">
    <text evidence="1">The sequence shown here is derived from an EMBL/GenBank/DDBJ whole genome shotgun (WGS) entry which is preliminary data.</text>
</comment>
<evidence type="ECO:0000313" key="1">
    <source>
        <dbReference type="EMBL" id="CAH3022873.1"/>
    </source>
</evidence>